<dbReference type="PANTHER" id="PTHR35596:SF1">
    <property type="entry name" value="MICROBIAL-TYPE PARG CATALYTIC DOMAIN-CONTAINING PROTEIN"/>
    <property type="match status" value="1"/>
</dbReference>
<dbReference type="eggNOG" id="COG4295">
    <property type="taxonomic scope" value="Bacteria"/>
</dbReference>
<dbReference type="InterPro" id="IPR019261">
    <property type="entry name" value="PARG_cat_microbial"/>
</dbReference>
<dbReference type="Pfam" id="PF10021">
    <property type="entry name" value="PARG_cat_microb"/>
    <property type="match status" value="1"/>
</dbReference>
<dbReference type="EMBL" id="CP003155">
    <property type="protein sequence ID" value="AEV29280.1"/>
    <property type="molecule type" value="Genomic_DNA"/>
</dbReference>
<dbReference type="RefSeq" id="WP_014270128.1">
    <property type="nucleotide sequence ID" value="NC_016633.1"/>
</dbReference>
<reference evidence="2 3" key="1">
    <citation type="submission" date="2011-11" db="EMBL/GenBank/DDBJ databases">
        <title>Complete sequence of Spirochaeta sp. grapes.</title>
        <authorList>
            <consortium name="US DOE Joint Genome Institute"/>
            <person name="Lucas S."/>
            <person name="Han J."/>
            <person name="Lapidus A."/>
            <person name="Cheng J.-F."/>
            <person name="Goodwin L."/>
            <person name="Pitluck S."/>
            <person name="Peters L."/>
            <person name="Ovchinnikova G."/>
            <person name="Munk A.C."/>
            <person name="Detter J.C."/>
            <person name="Han C."/>
            <person name="Tapia R."/>
            <person name="Land M."/>
            <person name="Hauser L."/>
            <person name="Kyrpides N."/>
            <person name="Ivanova N."/>
            <person name="Pagani I."/>
            <person name="Ritalahtilisa K."/>
            <person name="Loeffler F."/>
            <person name="Woyke T."/>
        </authorList>
    </citation>
    <scope>NUCLEOTIDE SEQUENCE [LARGE SCALE GENOMIC DNA]</scope>
    <source>
        <strain evidence="3">ATCC BAA-1885 / DSM 22778 / Grapes</strain>
    </source>
</reference>
<dbReference type="PIRSF" id="PIRSF014899">
    <property type="entry name" value="UCP014899"/>
    <property type="match status" value="1"/>
</dbReference>
<evidence type="ECO:0000313" key="2">
    <source>
        <dbReference type="EMBL" id="AEV29280.1"/>
    </source>
</evidence>
<dbReference type="InterPro" id="IPR043472">
    <property type="entry name" value="Macro_dom-like"/>
</dbReference>
<sequence>MWDAITFKKRLALASESSDRELLHELRKSVFKDTVSCVLSEHFLCEHGKTIALPLDGNLIKNSILYNKELTPSPLPAYKTKVSVVNEDCLAVAHSIGDNPLVLNMANESQPGGGVEYGSGAQEETLFRSSNYFLSLYQFHDSYAKKYNLPRSKKTYPLDSRFGAIYSPGATVFRGKEEDGYPLLDVPFKVSFVAVAAIKQPKLIMGTHERWLLDEAEETLTKTKLRTLFSVAMTNGHTVLVLSALGCGAFCNPPGHMASLFHEVLREKPYVQAFKEIVFAIKNDHNTHKWYNPQGNFEPFANEFKRGVI</sequence>
<dbReference type="SUPFAM" id="SSF52949">
    <property type="entry name" value="Macro domain-like"/>
    <property type="match status" value="1"/>
</dbReference>
<dbReference type="PANTHER" id="PTHR35596">
    <property type="entry name" value="DUF2263 DOMAIN-CONTAINING PROTEIN"/>
    <property type="match status" value="1"/>
</dbReference>
<organism evidence="2 3">
    <name type="scientific">Sphaerochaeta pleomorpha (strain ATCC BAA-1885 / DSM 22778 / Grapes)</name>
    <dbReference type="NCBI Taxonomy" id="158190"/>
    <lineage>
        <taxon>Bacteria</taxon>
        <taxon>Pseudomonadati</taxon>
        <taxon>Spirochaetota</taxon>
        <taxon>Spirochaetia</taxon>
        <taxon>Spirochaetales</taxon>
        <taxon>Sphaerochaetaceae</taxon>
        <taxon>Sphaerochaeta</taxon>
    </lineage>
</organism>
<feature type="domain" description="Microbial-type PARG catalytic" evidence="1">
    <location>
        <begin position="32"/>
        <end position="174"/>
    </location>
</feature>
<dbReference type="STRING" id="158190.SpiGrapes_1469"/>
<dbReference type="OrthoDB" id="9806181at2"/>
<dbReference type="KEGG" id="sgp:SpiGrapes_1469"/>
<dbReference type="NCBIfam" id="TIGR02452">
    <property type="entry name" value="TIGR02452 family protein"/>
    <property type="match status" value="1"/>
</dbReference>
<gene>
    <name evidence="2" type="ordered locus">SpiGrapes_1469</name>
</gene>
<dbReference type="Proteomes" id="UP000005632">
    <property type="component" value="Chromosome"/>
</dbReference>
<protein>
    <submittedName>
        <fullName evidence="2">TIGR02452 family protein</fullName>
    </submittedName>
</protein>
<proteinExistence type="predicted"/>
<evidence type="ECO:0000259" key="1">
    <source>
        <dbReference type="Pfam" id="PF10021"/>
    </source>
</evidence>
<dbReference type="AlphaFoldDB" id="G8QV44"/>
<dbReference type="InterPro" id="IPR012664">
    <property type="entry name" value="CHP02452"/>
</dbReference>
<dbReference type="Gene3D" id="3.40.220.10">
    <property type="entry name" value="Leucine Aminopeptidase, subunit E, domain 1"/>
    <property type="match status" value="1"/>
</dbReference>
<name>G8QV44_SPHPG</name>
<accession>G8QV44</accession>
<evidence type="ECO:0000313" key="3">
    <source>
        <dbReference type="Proteomes" id="UP000005632"/>
    </source>
</evidence>
<dbReference type="HOGENOM" id="CLU_024412_4_1_12"/>
<keyword evidence="3" id="KW-1185">Reference proteome</keyword>